<evidence type="ECO:0000313" key="2">
    <source>
        <dbReference type="EMBL" id="OEF27586.1"/>
    </source>
</evidence>
<proteinExistence type="predicted"/>
<dbReference type="Proteomes" id="UP000094070">
    <property type="component" value="Unassembled WGS sequence"/>
</dbReference>
<dbReference type="GO" id="GO:0015969">
    <property type="term" value="P:guanosine tetraphosphate metabolic process"/>
    <property type="evidence" value="ECO:0007669"/>
    <property type="project" value="InterPro"/>
</dbReference>
<protein>
    <recommendedName>
        <fullName evidence="1">RelA/SpoT domain-containing protein</fullName>
    </recommendedName>
</protein>
<dbReference type="Gene3D" id="3.30.460.10">
    <property type="entry name" value="Beta Polymerase, domain 2"/>
    <property type="match status" value="1"/>
</dbReference>
<dbReference type="AlphaFoldDB" id="A0A1E5E4Y6"/>
<dbReference type="Pfam" id="PF04607">
    <property type="entry name" value="RelA_SpoT"/>
    <property type="match status" value="1"/>
</dbReference>
<dbReference type="SUPFAM" id="SSF81301">
    <property type="entry name" value="Nucleotidyltransferase"/>
    <property type="match status" value="1"/>
</dbReference>
<accession>A0A1E5E4Y6</accession>
<organism evidence="2 3">
    <name type="scientific">Vibrio rumoiensis 1S-45</name>
    <dbReference type="NCBI Taxonomy" id="1188252"/>
    <lineage>
        <taxon>Bacteria</taxon>
        <taxon>Pseudomonadati</taxon>
        <taxon>Pseudomonadota</taxon>
        <taxon>Gammaproteobacteria</taxon>
        <taxon>Vibrionales</taxon>
        <taxon>Vibrionaceae</taxon>
        <taxon>Vibrio</taxon>
    </lineage>
</organism>
<dbReference type="PANTHER" id="PTHR41773">
    <property type="entry name" value="GTP PYROPHOSPHATASE-RELATED"/>
    <property type="match status" value="1"/>
</dbReference>
<dbReference type="InterPro" id="IPR043519">
    <property type="entry name" value="NT_sf"/>
</dbReference>
<dbReference type="STRING" id="1188252.A1QC_14795"/>
<dbReference type="EMBL" id="AJYK02000030">
    <property type="protein sequence ID" value="OEF27586.1"/>
    <property type="molecule type" value="Genomic_DNA"/>
</dbReference>
<sequence length="353" mass="40625">MSLSKIIDEYDEQLSLNEEMAQSMVALISALLSNEAIVPHSVSSRVKDRNSLSRKVTNKDKYTSIQDITDIVGIRIISNYSDEVDQIAKIIEDNFAIDAKNSIDKRASLDPDRFGYLSLHYVVSISQDRERLIEYQRFNGRKVEIQIRSVLQHAWAEIEHDIGYKSTIEVPKHVRRQFSRLASLLELADEGFVKIKEELTNYQNDVEENISSKPDEVEIDLVTILEFLNKSDIVNKLDRKVAEKAKFNLKELDSEFVSRHLKYLQYFNISKISELILIINENEKNILLRANDINSEGDTASKGISIFYLYHILAAKLGNKEKIMTFLDEMGLCLEDDRDGFADYLIELSTEFV</sequence>
<evidence type="ECO:0000259" key="1">
    <source>
        <dbReference type="SMART" id="SM00954"/>
    </source>
</evidence>
<dbReference type="OrthoDB" id="9801824at2"/>
<comment type="caution">
    <text evidence="2">The sequence shown here is derived from an EMBL/GenBank/DDBJ whole genome shotgun (WGS) entry which is preliminary data.</text>
</comment>
<feature type="domain" description="RelA/SpoT" evidence="1">
    <location>
        <begin position="44"/>
        <end position="170"/>
    </location>
</feature>
<dbReference type="eggNOG" id="COG2357">
    <property type="taxonomic scope" value="Bacteria"/>
</dbReference>
<dbReference type="RefSeq" id="WP_017023690.1">
    <property type="nucleotide sequence ID" value="NZ_AJYK02000030.1"/>
</dbReference>
<dbReference type="CDD" id="cd05399">
    <property type="entry name" value="NT_Rel-Spo_like"/>
    <property type="match status" value="1"/>
</dbReference>
<evidence type="ECO:0000313" key="3">
    <source>
        <dbReference type="Proteomes" id="UP000094070"/>
    </source>
</evidence>
<dbReference type="SMART" id="SM00954">
    <property type="entry name" value="RelA_SpoT"/>
    <property type="match status" value="1"/>
</dbReference>
<gene>
    <name evidence="2" type="ORF">A1QC_14795</name>
</gene>
<keyword evidence="3" id="KW-1185">Reference proteome</keyword>
<dbReference type="Gene3D" id="1.10.287.860">
    <property type="entry name" value="Nucleotidyltransferase"/>
    <property type="match status" value="1"/>
</dbReference>
<dbReference type="PANTHER" id="PTHR41773:SF1">
    <property type="entry name" value="RELA_SPOT DOMAIN-CONTAINING PROTEIN"/>
    <property type="match status" value="1"/>
</dbReference>
<reference evidence="2 3" key="1">
    <citation type="journal article" date="2012" name="Science">
        <title>Ecological populations of bacteria act as socially cohesive units of antibiotic production and resistance.</title>
        <authorList>
            <person name="Cordero O.X."/>
            <person name="Wildschutte H."/>
            <person name="Kirkup B."/>
            <person name="Proehl S."/>
            <person name="Ngo L."/>
            <person name="Hussain F."/>
            <person name="Le Roux F."/>
            <person name="Mincer T."/>
            <person name="Polz M.F."/>
        </authorList>
    </citation>
    <scope>NUCLEOTIDE SEQUENCE [LARGE SCALE GENOMIC DNA]</scope>
    <source>
        <strain evidence="2 3">1S-45</strain>
    </source>
</reference>
<name>A0A1E5E4Y6_9VIBR</name>
<dbReference type="InterPro" id="IPR007685">
    <property type="entry name" value="RelA_SpoT"/>
</dbReference>